<feature type="region of interest" description="Disordered" evidence="1">
    <location>
        <begin position="47"/>
        <end position="137"/>
    </location>
</feature>
<dbReference type="SUPFAM" id="SSF51045">
    <property type="entry name" value="WW domain"/>
    <property type="match status" value="1"/>
</dbReference>
<accession>A0A9E7HXC5</accession>
<keyword evidence="2" id="KW-0812">Transmembrane</keyword>
<dbReference type="InterPro" id="IPR036020">
    <property type="entry name" value="WW_dom_sf"/>
</dbReference>
<feature type="compositionally biased region" description="Pro residues" evidence="1">
    <location>
        <begin position="53"/>
        <end position="72"/>
    </location>
</feature>
<evidence type="ECO:0000313" key="4">
    <source>
        <dbReference type="EMBL" id="URE38432.1"/>
    </source>
</evidence>
<feature type="compositionally biased region" description="Low complexity" evidence="1">
    <location>
        <begin position="128"/>
        <end position="137"/>
    </location>
</feature>
<dbReference type="SMART" id="SM00456">
    <property type="entry name" value="WW"/>
    <property type="match status" value="1"/>
</dbReference>
<gene>
    <name evidence="4" type="ORF">MUK42_16099</name>
</gene>
<proteinExistence type="predicted"/>
<keyword evidence="2" id="KW-1133">Transmembrane helix</keyword>
<evidence type="ECO:0000259" key="3">
    <source>
        <dbReference type="PROSITE" id="PS01159"/>
    </source>
</evidence>
<dbReference type="OrthoDB" id="196131at2759"/>
<feature type="transmembrane region" description="Helical" evidence="2">
    <location>
        <begin position="175"/>
        <end position="192"/>
    </location>
</feature>
<dbReference type="Gene3D" id="2.20.70.10">
    <property type="match status" value="1"/>
</dbReference>
<dbReference type="Pfam" id="PF00397">
    <property type="entry name" value="WW"/>
    <property type="match status" value="1"/>
</dbReference>
<protein>
    <submittedName>
        <fullName evidence="4">Type III restriction enzyme, res subunit</fullName>
    </submittedName>
</protein>
<feature type="domain" description="WW" evidence="3">
    <location>
        <begin position="24"/>
        <end position="50"/>
    </location>
</feature>
<dbReference type="AlphaFoldDB" id="A0A9E7HXC5"/>
<evidence type="ECO:0000313" key="5">
    <source>
        <dbReference type="Proteomes" id="UP001055439"/>
    </source>
</evidence>
<dbReference type="EMBL" id="CP097510">
    <property type="protein sequence ID" value="URE38432.1"/>
    <property type="molecule type" value="Genomic_DNA"/>
</dbReference>
<sequence length="285" mass="31032">MAGGGSASSRPRYAPEDPTLPKPWRALVDGSTGYLYYWNPETNVTQYERPADELPPPPPLLPPPPPLLPPKPASVVPAERRHHHEDDDRYGRSRSHQHGGGKSSGMHDHGHDTKDSREPRATSTRGHASSADGGASASVEAYRRQNEIIVTGDDVPAPFMTFESTGFPAEILKEVVFSALLSFILHIIWYMMHVCDIRSRVELMSYAVLHCATLVFLGGRAYSLTSLWVGLPPVIWFRLPLRSTRSKALSAPALHLQAAAKVGKGFLSDQLVTGAASSDIVQAAT</sequence>
<evidence type="ECO:0000256" key="2">
    <source>
        <dbReference type="SAM" id="Phobius"/>
    </source>
</evidence>
<dbReference type="PROSITE" id="PS01159">
    <property type="entry name" value="WW_DOMAIN_1"/>
    <property type="match status" value="1"/>
</dbReference>
<dbReference type="CDD" id="cd00201">
    <property type="entry name" value="WW"/>
    <property type="match status" value="1"/>
</dbReference>
<feature type="compositionally biased region" description="Basic and acidic residues" evidence="1">
    <location>
        <begin position="105"/>
        <end position="120"/>
    </location>
</feature>
<evidence type="ECO:0000256" key="1">
    <source>
        <dbReference type="SAM" id="MobiDB-lite"/>
    </source>
</evidence>
<keyword evidence="2" id="KW-0472">Membrane</keyword>
<reference evidence="4" key="1">
    <citation type="submission" date="2022-05" db="EMBL/GenBank/DDBJ databases">
        <title>The Musa troglodytarum L. genome provides insights into the mechanism of non-climacteric behaviour and enrichment of carotenoids.</title>
        <authorList>
            <person name="Wang J."/>
        </authorList>
    </citation>
    <scope>NUCLEOTIDE SEQUENCE</scope>
    <source>
        <tissue evidence="4">Leaf</tissue>
    </source>
</reference>
<keyword evidence="5" id="KW-1185">Reference proteome</keyword>
<dbReference type="Proteomes" id="UP001055439">
    <property type="component" value="Chromosome 8"/>
</dbReference>
<dbReference type="InterPro" id="IPR001202">
    <property type="entry name" value="WW_dom"/>
</dbReference>
<name>A0A9E7HXC5_9LILI</name>
<organism evidence="4 5">
    <name type="scientific">Musa troglodytarum</name>
    <name type="common">fe'i banana</name>
    <dbReference type="NCBI Taxonomy" id="320322"/>
    <lineage>
        <taxon>Eukaryota</taxon>
        <taxon>Viridiplantae</taxon>
        <taxon>Streptophyta</taxon>
        <taxon>Embryophyta</taxon>
        <taxon>Tracheophyta</taxon>
        <taxon>Spermatophyta</taxon>
        <taxon>Magnoliopsida</taxon>
        <taxon>Liliopsida</taxon>
        <taxon>Zingiberales</taxon>
        <taxon>Musaceae</taxon>
        <taxon>Musa</taxon>
    </lineage>
</organism>
<feature type="transmembrane region" description="Helical" evidence="2">
    <location>
        <begin position="204"/>
        <end position="237"/>
    </location>
</feature>
<feature type="region of interest" description="Disordered" evidence="1">
    <location>
        <begin position="1"/>
        <end position="26"/>
    </location>
</feature>